<name>A0A383EM49_9ZZZZ</name>
<reference evidence="1" key="1">
    <citation type="submission" date="2018-05" db="EMBL/GenBank/DDBJ databases">
        <authorList>
            <person name="Lanie J.A."/>
            <person name="Ng W.-L."/>
            <person name="Kazmierczak K.M."/>
            <person name="Andrzejewski T.M."/>
            <person name="Davidsen T.M."/>
            <person name="Wayne K.J."/>
            <person name="Tettelin H."/>
            <person name="Glass J.I."/>
            <person name="Rusch D."/>
            <person name="Podicherti R."/>
            <person name="Tsui H.-C.T."/>
            <person name="Winkler M.E."/>
        </authorList>
    </citation>
    <scope>NUCLEOTIDE SEQUENCE</scope>
</reference>
<organism evidence="1">
    <name type="scientific">marine metagenome</name>
    <dbReference type="NCBI Taxonomy" id="408172"/>
    <lineage>
        <taxon>unclassified sequences</taxon>
        <taxon>metagenomes</taxon>
        <taxon>ecological metagenomes</taxon>
    </lineage>
</organism>
<evidence type="ECO:0000313" key="1">
    <source>
        <dbReference type="EMBL" id="SVE57841.1"/>
    </source>
</evidence>
<feature type="non-terminal residue" evidence="1">
    <location>
        <position position="74"/>
    </location>
</feature>
<gene>
    <name evidence="1" type="ORF">METZ01_LOCUS510695</name>
</gene>
<dbReference type="EMBL" id="UINC01227094">
    <property type="protein sequence ID" value="SVE57841.1"/>
    <property type="molecule type" value="Genomic_DNA"/>
</dbReference>
<proteinExistence type="predicted"/>
<accession>A0A383EM49</accession>
<dbReference type="AlphaFoldDB" id="A0A383EM49"/>
<protein>
    <submittedName>
        <fullName evidence="1">Uncharacterized protein</fullName>
    </submittedName>
</protein>
<sequence length="74" mass="8984">MNIYYYANQLYEYSFSRPIYERLGGTFLVNKYSRFIRFKKYLRNGNNFPNRQNFFLNTPPVILRDITKPTDLDG</sequence>